<feature type="chain" id="PRO_5009016626" description="Flagellar P-ring protein" evidence="5">
    <location>
        <begin position="22"/>
        <end position="363"/>
    </location>
</feature>
<keyword evidence="4 5" id="KW-0975">Bacterial flagellum</keyword>
<dbReference type="EMBL" id="CP003359">
    <property type="protein sequence ID" value="AGB42321.1"/>
    <property type="molecule type" value="Genomic_DNA"/>
</dbReference>
<dbReference type="GO" id="GO:0009428">
    <property type="term" value="C:bacterial-type flagellum basal body, distal rod, P ring"/>
    <property type="evidence" value="ECO:0007669"/>
    <property type="project" value="InterPro"/>
</dbReference>
<feature type="signal peptide" evidence="5">
    <location>
        <begin position="1"/>
        <end position="21"/>
    </location>
</feature>
<evidence type="ECO:0000256" key="4">
    <source>
        <dbReference type="ARBA" id="ARBA00023143"/>
    </source>
</evidence>
<evidence type="ECO:0000256" key="1">
    <source>
        <dbReference type="ARBA" id="ARBA00002591"/>
    </source>
</evidence>
<dbReference type="NCBIfam" id="NF003676">
    <property type="entry name" value="PRK05303.1"/>
    <property type="match status" value="1"/>
</dbReference>
<comment type="function">
    <text evidence="1 5">Assembles around the rod to form the L-ring and probably protects the motor/basal body from shearing forces during rotation.</text>
</comment>
<feature type="compositionally biased region" description="Low complexity" evidence="6">
    <location>
        <begin position="299"/>
        <end position="308"/>
    </location>
</feature>
<sequence precursor="true">MKRYLISILFIILIVNSSVMALTPDQPSVNEPLVRIKDITRVKGVRDNQLIGYGLVVGLNGTGDGDSAYTVQSVANMLQNFGIQVNPAEIGTDNVAAVMVTAKLPPFARAGDKIDITLSSIGSADSLAGGTLLMTPLQGPRQQKVYAMAQGPVLVGGGNGGTATVGRVPNGAIIERVVPTKFTFGDQVTLILSNSNFSTAQRIADVINNNFGYTPTGGAYAKALDASRVAVKIPQHFKNNKVNFISRINQLEVRPDTEAIVVVNKRSGTVVMGHNVRLSKVSIAHGNLTITIEAKQDKPANQNQQPNQEQEKKKKRLVVMPKGASVSDVVKGLNAVGAKPQDIIAILQAIKQAGALHAKLKIM</sequence>
<keyword evidence="3 5" id="KW-0732">Signal</keyword>
<dbReference type="Pfam" id="PF02119">
    <property type="entry name" value="FlgI"/>
    <property type="match status" value="1"/>
</dbReference>
<dbReference type="PANTHER" id="PTHR30381:SF0">
    <property type="entry name" value="FLAGELLAR P-RING PROTEIN"/>
    <property type="match status" value="1"/>
</dbReference>
<dbReference type="AlphaFoldDB" id="L0KBF5"/>
<evidence type="ECO:0000313" key="7">
    <source>
        <dbReference type="EMBL" id="AGB42321.1"/>
    </source>
</evidence>
<dbReference type="KEGG" id="hhl:Halha_2447"/>
<accession>L0KBF5</accession>
<evidence type="ECO:0000313" key="8">
    <source>
        <dbReference type="Proteomes" id="UP000010880"/>
    </source>
</evidence>
<dbReference type="OrthoDB" id="9786431at2"/>
<keyword evidence="7" id="KW-0282">Flagellum</keyword>
<dbReference type="GO" id="GO:0030288">
    <property type="term" value="C:outer membrane-bounded periplasmic space"/>
    <property type="evidence" value="ECO:0007669"/>
    <property type="project" value="InterPro"/>
</dbReference>
<keyword evidence="8" id="KW-1185">Reference proteome</keyword>
<evidence type="ECO:0000256" key="6">
    <source>
        <dbReference type="SAM" id="MobiDB-lite"/>
    </source>
</evidence>
<gene>
    <name evidence="5" type="primary">flgI</name>
    <name evidence="7" type="ordered locus">Halha_2447</name>
</gene>
<organism evidence="7 8">
    <name type="scientific">Halobacteroides halobius (strain ATCC 35273 / DSM 5150 / MD-1)</name>
    <dbReference type="NCBI Taxonomy" id="748449"/>
    <lineage>
        <taxon>Bacteria</taxon>
        <taxon>Bacillati</taxon>
        <taxon>Bacillota</taxon>
        <taxon>Clostridia</taxon>
        <taxon>Halanaerobiales</taxon>
        <taxon>Halobacteroidaceae</taxon>
        <taxon>Halobacteroides</taxon>
    </lineage>
</organism>
<dbReference type="Proteomes" id="UP000010880">
    <property type="component" value="Chromosome"/>
</dbReference>
<comment type="similarity">
    <text evidence="5">Belongs to the FlgI family.</text>
</comment>
<dbReference type="GO" id="GO:0005198">
    <property type="term" value="F:structural molecule activity"/>
    <property type="evidence" value="ECO:0007669"/>
    <property type="project" value="InterPro"/>
</dbReference>
<dbReference type="RefSeq" id="WP_015328035.1">
    <property type="nucleotide sequence ID" value="NC_019978.1"/>
</dbReference>
<proteinExistence type="inferred from homology"/>
<feature type="region of interest" description="Disordered" evidence="6">
    <location>
        <begin position="294"/>
        <end position="318"/>
    </location>
</feature>
<comment type="subcellular location">
    <subcellularLocation>
        <location evidence="2 5">Bacterial flagellum basal body</location>
    </subcellularLocation>
</comment>
<keyword evidence="7" id="KW-0969">Cilium</keyword>
<evidence type="ECO:0000256" key="3">
    <source>
        <dbReference type="ARBA" id="ARBA00022729"/>
    </source>
</evidence>
<dbReference type="PRINTS" id="PR01010">
    <property type="entry name" value="FLGPRINGFLGI"/>
</dbReference>
<dbReference type="HAMAP" id="MF_00416">
    <property type="entry name" value="FlgI"/>
    <property type="match status" value="1"/>
</dbReference>
<dbReference type="eggNOG" id="COG1706">
    <property type="taxonomic scope" value="Bacteria"/>
</dbReference>
<dbReference type="PANTHER" id="PTHR30381">
    <property type="entry name" value="FLAGELLAR P-RING PERIPLASMIC PROTEIN FLGI"/>
    <property type="match status" value="1"/>
</dbReference>
<protein>
    <recommendedName>
        <fullName evidence="5">Flagellar P-ring protein</fullName>
    </recommendedName>
    <alternativeName>
        <fullName evidence="5">Basal body P-ring protein</fullName>
    </alternativeName>
</protein>
<dbReference type="InterPro" id="IPR001782">
    <property type="entry name" value="Flag_FlgI"/>
</dbReference>
<dbReference type="STRING" id="748449.Halha_2447"/>
<reference evidence="8" key="1">
    <citation type="submission" date="2012-02" db="EMBL/GenBank/DDBJ databases">
        <title>The complete genome of Halobacteroides halobius DSM 5150.</title>
        <authorList>
            <person name="Lucas S."/>
            <person name="Copeland A."/>
            <person name="Lapidus A."/>
            <person name="Glavina del Rio T."/>
            <person name="Dalin E."/>
            <person name="Tice H."/>
            <person name="Bruce D."/>
            <person name="Goodwin L."/>
            <person name="Pitluck S."/>
            <person name="Peters L."/>
            <person name="Mikhailova N."/>
            <person name="Gu W."/>
            <person name="Kyrpides N."/>
            <person name="Mavromatis K."/>
            <person name="Ivanova N."/>
            <person name="Brettin T."/>
            <person name="Detter J.C."/>
            <person name="Han C."/>
            <person name="Larimer F."/>
            <person name="Land M."/>
            <person name="Hauser L."/>
            <person name="Markowitz V."/>
            <person name="Cheng J.-F."/>
            <person name="Hugenholtz P."/>
            <person name="Woyke T."/>
            <person name="Wu D."/>
            <person name="Tindall B."/>
            <person name="Pomrenke H."/>
            <person name="Brambilla E."/>
            <person name="Klenk H.-P."/>
            <person name="Eisen J.A."/>
        </authorList>
    </citation>
    <scope>NUCLEOTIDE SEQUENCE [LARGE SCALE GENOMIC DNA]</scope>
    <source>
        <strain evidence="8">ATCC 35273 / DSM 5150 / MD-1</strain>
    </source>
</reference>
<evidence type="ECO:0000256" key="5">
    <source>
        <dbReference type="HAMAP-Rule" id="MF_00416"/>
    </source>
</evidence>
<comment type="subunit">
    <text evidence="5">The basal body constitutes a major portion of the flagellar organelle and consists of four rings (L,P,S, and M) mounted on a central rod.</text>
</comment>
<evidence type="ECO:0000256" key="2">
    <source>
        <dbReference type="ARBA" id="ARBA00004117"/>
    </source>
</evidence>
<dbReference type="PATRIC" id="fig|748449.3.peg.2369"/>
<name>L0KBF5_HALHC</name>
<keyword evidence="7" id="KW-0966">Cell projection</keyword>
<dbReference type="HOGENOM" id="CLU_045235_1_0_9"/>
<dbReference type="GO" id="GO:0071973">
    <property type="term" value="P:bacterial-type flagellum-dependent cell motility"/>
    <property type="evidence" value="ECO:0007669"/>
    <property type="project" value="InterPro"/>
</dbReference>